<sequence length="416" mass="43362">MITVTEEIGHGDDDGASGDDHGDGGDRPRPAHGLPHVSPPKPQQPIVIERGSDGFDVAGGDIADMITSPMVSSTPTIFRVGKLREVALGLAETATRHRRDGQRSIAQRSLSHSFDGAEEGSPHGSVDTLEREARPPGPPSNSEHHPIAAAVGADAGVPVTNSGADATEQLVVGSSAIARRDRATVLPTVAFYASGKSTGGMDEQGVRNVGRPSAPSMGKRSIGSVDGARHTAMADFEDRHGSALPTKTSDVHATRAAKASLSRARKKASARKASRSSSHMRSRERGSGIVHLEDGEIAPDGDALDVGGRDATTGNIVGKEDTGNAVAGQKRRGSVLIVHDDSTDVAPGETTGTDDAGDSDYVPKPRATDGDDGGGRRVRPRTRLGPQGQRAQGTPSTMIYAPIDRRAKAQRLLRKM</sequence>
<name>A0A388KAL5_CHABU</name>
<feature type="compositionally biased region" description="Basic and acidic residues" evidence="1">
    <location>
        <begin position="7"/>
        <end position="29"/>
    </location>
</feature>
<reference evidence="2 3" key="1">
    <citation type="journal article" date="2018" name="Cell">
        <title>The Chara Genome: Secondary Complexity and Implications for Plant Terrestrialization.</title>
        <authorList>
            <person name="Nishiyama T."/>
            <person name="Sakayama H."/>
            <person name="Vries J.D."/>
            <person name="Buschmann H."/>
            <person name="Saint-Marcoux D."/>
            <person name="Ullrich K.K."/>
            <person name="Haas F.B."/>
            <person name="Vanderstraeten L."/>
            <person name="Becker D."/>
            <person name="Lang D."/>
            <person name="Vosolsobe S."/>
            <person name="Rombauts S."/>
            <person name="Wilhelmsson P.K.I."/>
            <person name="Janitza P."/>
            <person name="Kern R."/>
            <person name="Heyl A."/>
            <person name="Rumpler F."/>
            <person name="Villalobos L.I.A.C."/>
            <person name="Clay J.M."/>
            <person name="Skokan R."/>
            <person name="Toyoda A."/>
            <person name="Suzuki Y."/>
            <person name="Kagoshima H."/>
            <person name="Schijlen E."/>
            <person name="Tajeshwar N."/>
            <person name="Catarino B."/>
            <person name="Hetherington A.J."/>
            <person name="Saltykova A."/>
            <person name="Bonnot C."/>
            <person name="Breuninger H."/>
            <person name="Symeonidi A."/>
            <person name="Radhakrishnan G.V."/>
            <person name="Van Nieuwerburgh F."/>
            <person name="Deforce D."/>
            <person name="Chang C."/>
            <person name="Karol K.G."/>
            <person name="Hedrich R."/>
            <person name="Ulvskov P."/>
            <person name="Glockner G."/>
            <person name="Delwiche C.F."/>
            <person name="Petrasek J."/>
            <person name="Van de Peer Y."/>
            <person name="Friml J."/>
            <person name="Beilby M."/>
            <person name="Dolan L."/>
            <person name="Kohara Y."/>
            <person name="Sugano S."/>
            <person name="Fujiyama A."/>
            <person name="Delaux P.-M."/>
            <person name="Quint M."/>
            <person name="TheiBen G."/>
            <person name="Hagemann M."/>
            <person name="Harholt J."/>
            <person name="Dunand C."/>
            <person name="Zachgo S."/>
            <person name="Langdale J."/>
            <person name="Maumus F."/>
            <person name="Straeten D.V.D."/>
            <person name="Gould S.B."/>
            <person name="Rensing S.A."/>
        </authorList>
    </citation>
    <scope>NUCLEOTIDE SEQUENCE [LARGE SCALE GENOMIC DNA]</scope>
    <source>
        <strain evidence="2 3">S276</strain>
    </source>
</reference>
<feature type="region of interest" description="Disordered" evidence="1">
    <location>
        <begin position="241"/>
        <end position="396"/>
    </location>
</feature>
<evidence type="ECO:0000256" key="1">
    <source>
        <dbReference type="SAM" id="MobiDB-lite"/>
    </source>
</evidence>
<evidence type="ECO:0000313" key="3">
    <source>
        <dbReference type="Proteomes" id="UP000265515"/>
    </source>
</evidence>
<keyword evidence="3" id="KW-1185">Reference proteome</keyword>
<dbReference type="Proteomes" id="UP000265515">
    <property type="component" value="Unassembled WGS sequence"/>
</dbReference>
<feature type="compositionally biased region" description="Basic and acidic residues" evidence="1">
    <location>
        <begin position="361"/>
        <end position="375"/>
    </location>
</feature>
<feature type="region of interest" description="Disordered" evidence="1">
    <location>
        <begin position="1"/>
        <end position="55"/>
    </location>
</feature>
<feature type="region of interest" description="Disordered" evidence="1">
    <location>
        <begin position="202"/>
        <end position="223"/>
    </location>
</feature>
<comment type="caution">
    <text evidence="2">The sequence shown here is derived from an EMBL/GenBank/DDBJ whole genome shotgun (WGS) entry which is preliminary data.</text>
</comment>
<protein>
    <submittedName>
        <fullName evidence="2">Uncharacterized protein</fullName>
    </submittedName>
</protein>
<accession>A0A388KAL5</accession>
<gene>
    <name evidence="2" type="ORF">CBR_g81532</name>
</gene>
<dbReference type="EMBL" id="BFEA01000083">
    <property type="protein sequence ID" value="GBG67108.1"/>
    <property type="molecule type" value="Genomic_DNA"/>
</dbReference>
<dbReference type="AlphaFoldDB" id="A0A388KAL5"/>
<dbReference type="Gramene" id="GBG67108">
    <property type="protein sequence ID" value="GBG67108"/>
    <property type="gene ID" value="CBR_g81532"/>
</dbReference>
<organism evidence="2 3">
    <name type="scientific">Chara braunii</name>
    <name type="common">Braun's stonewort</name>
    <dbReference type="NCBI Taxonomy" id="69332"/>
    <lineage>
        <taxon>Eukaryota</taxon>
        <taxon>Viridiplantae</taxon>
        <taxon>Streptophyta</taxon>
        <taxon>Charophyceae</taxon>
        <taxon>Charales</taxon>
        <taxon>Characeae</taxon>
        <taxon>Chara</taxon>
    </lineage>
</organism>
<proteinExistence type="predicted"/>
<feature type="compositionally biased region" description="Basic and acidic residues" evidence="1">
    <location>
        <begin position="281"/>
        <end position="294"/>
    </location>
</feature>
<feature type="region of interest" description="Disordered" evidence="1">
    <location>
        <begin position="93"/>
        <end position="146"/>
    </location>
</feature>
<evidence type="ECO:0000313" key="2">
    <source>
        <dbReference type="EMBL" id="GBG67108.1"/>
    </source>
</evidence>
<feature type="compositionally biased region" description="Basic residues" evidence="1">
    <location>
        <begin position="263"/>
        <end position="280"/>
    </location>
</feature>